<dbReference type="EMBL" id="JAAECE010000005">
    <property type="protein sequence ID" value="KAF1801372.1"/>
    <property type="molecule type" value="Genomic_DNA"/>
</dbReference>
<protein>
    <submittedName>
        <fullName evidence="1">Uncharacterized protein</fullName>
    </submittedName>
</protein>
<proteinExistence type="predicted"/>
<name>A0A8H4BFJ9_MUCCL</name>
<reference evidence="1 2" key="1">
    <citation type="submission" date="2019-09" db="EMBL/GenBank/DDBJ databases">
        <authorList>
            <consortium name="DOE Joint Genome Institute"/>
            <person name="Mondo S.J."/>
            <person name="Navarro-Mendoza M.I."/>
            <person name="Perez-Arques C."/>
            <person name="Panchal S."/>
            <person name="Nicolas F.E."/>
            <person name="Ganguly P."/>
            <person name="Pangilinan J."/>
            <person name="Grigoriev I."/>
            <person name="Heitman J."/>
            <person name="Sanya K."/>
            <person name="Garre V."/>
        </authorList>
    </citation>
    <scope>NUCLEOTIDE SEQUENCE [LARGE SCALE GENOMIC DNA]</scope>
    <source>
        <strain evidence="1 2">MU402</strain>
    </source>
</reference>
<evidence type="ECO:0000313" key="1">
    <source>
        <dbReference type="EMBL" id="KAF1801372.1"/>
    </source>
</evidence>
<sequence length="82" mass="9260">MYDVWELITTKPPEVLNIAYDGQSVATVHLLHHIAPNILPSYCHLQLRGTTTIYFQPISPASNVLKVARQEDNWHLGGKCCM</sequence>
<dbReference type="AlphaFoldDB" id="A0A8H4BFJ9"/>
<organism evidence="1 2">
    <name type="scientific">Mucor circinelloides f. lusitanicus</name>
    <name type="common">Mucor racemosus var. lusitanicus</name>
    <dbReference type="NCBI Taxonomy" id="29924"/>
    <lineage>
        <taxon>Eukaryota</taxon>
        <taxon>Fungi</taxon>
        <taxon>Fungi incertae sedis</taxon>
        <taxon>Mucoromycota</taxon>
        <taxon>Mucoromycotina</taxon>
        <taxon>Mucoromycetes</taxon>
        <taxon>Mucorales</taxon>
        <taxon>Mucorineae</taxon>
        <taxon>Mucoraceae</taxon>
        <taxon>Mucor</taxon>
    </lineage>
</organism>
<gene>
    <name evidence="1" type="ORF">FB192DRAFT_1130452</name>
</gene>
<dbReference type="Proteomes" id="UP000469890">
    <property type="component" value="Unassembled WGS sequence"/>
</dbReference>
<accession>A0A8H4BFJ9</accession>
<evidence type="ECO:0000313" key="2">
    <source>
        <dbReference type="Proteomes" id="UP000469890"/>
    </source>
</evidence>
<comment type="caution">
    <text evidence="1">The sequence shown here is derived from an EMBL/GenBank/DDBJ whole genome shotgun (WGS) entry which is preliminary data.</text>
</comment>